<dbReference type="EnsemblMetazoa" id="HelroT81553">
    <property type="protein sequence ID" value="HelroP81553"/>
    <property type="gene ID" value="HelroG81553"/>
</dbReference>
<dbReference type="GO" id="GO:0031398">
    <property type="term" value="P:positive regulation of protein ubiquitination"/>
    <property type="evidence" value="ECO:0000318"/>
    <property type="project" value="GO_Central"/>
</dbReference>
<evidence type="ECO:0000313" key="4">
    <source>
        <dbReference type="Proteomes" id="UP000015101"/>
    </source>
</evidence>
<dbReference type="AlphaFoldDB" id="T1G4F8"/>
<dbReference type="HOGENOM" id="CLU_030060_0_0_1"/>
<dbReference type="eggNOG" id="KOG1947">
    <property type="taxonomic scope" value="Eukaryota"/>
</dbReference>
<dbReference type="OrthoDB" id="3219396at2759"/>
<dbReference type="InterPro" id="IPR036047">
    <property type="entry name" value="F-box-like_dom_sf"/>
</dbReference>
<dbReference type="SMART" id="SM00256">
    <property type="entry name" value="FBOX"/>
    <property type="match status" value="1"/>
</dbReference>
<dbReference type="Gene3D" id="3.80.10.10">
    <property type="entry name" value="Ribonuclease Inhibitor"/>
    <property type="match status" value="2"/>
</dbReference>
<dbReference type="PROSITE" id="PS50181">
    <property type="entry name" value="FBOX"/>
    <property type="match status" value="1"/>
</dbReference>
<evidence type="ECO:0000313" key="2">
    <source>
        <dbReference type="EMBL" id="ESO01587.1"/>
    </source>
</evidence>
<dbReference type="OMA" id="AKIHIDQ"/>
<dbReference type="SUPFAM" id="SSF81383">
    <property type="entry name" value="F-box domain"/>
    <property type="match status" value="1"/>
</dbReference>
<reference evidence="2 4" key="2">
    <citation type="journal article" date="2013" name="Nature">
        <title>Insights into bilaterian evolution from three spiralian genomes.</title>
        <authorList>
            <person name="Simakov O."/>
            <person name="Marletaz F."/>
            <person name="Cho S.J."/>
            <person name="Edsinger-Gonzales E."/>
            <person name="Havlak P."/>
            <person name="Hellsten U."/>
            <person name="Kuo D.H."/>
            <person name="Larsson T."/>
            <person name="Lv J."/>
            <person name="Arendt D."/>
            <person name="Savage R."/>
            <person name="Osoegawa K."/>
            <person name="de Jong P."/>
            <person name="Grimwood J."/>
            <person name="Chapman J.A."/>
            <person name="Shapiro H."/>
            <person name="Aerts A."/>
            <person name="Otillar R.P."/>
            <person name="Terry A.Y."/>
            <person name="Boore J.L."/>
            <person name="Grigoriev I.V."/>
            <person name="Lindberg D.R."/>
            <person name="Seaver E.C."/>
            <person name="Weisblat D.A."/>
            <person name="Putnam N.H."/>
            <person name="Rokhsar D.S."/>
        </authorList>
    </citation>
    <scope>NUCLEOTIDE SEQUENCE</scope>
</reference>
<protein>
    <recommendedName>
        <fullName evidence="1">F-box domain-containing protein</fullName>
    </recommendedName>
</protein>
<sequence length="486" mass="56035">IGHLPDKIILEIFKYLRLADLCRFATVCRKWRTLAYDSRLWSRVSLRPEYNGLHVTNQDAVISVINYRSGSSLRYIELSADFITPVVLHELANKCNNLKYLTLDFSNAMQLHDFNDMNSFPCNLRTLTICLSEVIFMEGFMRKVYQHLSSLEVLHLIGTFELGDEEQEEIYEVINIGKIKAQTPNLKVINLYGISFVDDTHIEMLSSNCIHLDTLALNFCLRVKGSALKTLIQRCKKLKTLLLQHCGLEDQHMMAVEWQVSKIRELDLTSTELSNDCLMDVLIRIPGFTFLGLGYCEFFDDQILETMVEAGKLDHIRAIDISHTVNLSENAIHRFIMRKGRQIEGLMIVGKPKLAEQFFLNVIPLMKKMKIIVCGTPNGWFLRMGTRIHIDQIIIALSQHCSKLERLEVQWDPDTIRASDNSSKFIDQLRLKCPQLRCVTLSDGEYYEMVKSNFERADRKTVVRTTTNYSTSLVPLLSCYKDLLFN</sequence>
<dbReference type="InParanoid" id="T1G4F8"/>
<evidence type="ECO:0000259" key="1">
    <source>
        <dbReference type="PROSITE" id="PS50181"/>
    </source>
</evidence>
<reference evidence="4" key="1">
    <citation type="submission" date="2012-12" db="EMBL/GenBank/DDBJ databases">
        <authorList>
            <person name="Hellsten U."/>
            <person name="Grimwood J."/>
            <person name="Chapman J.A."/>
            <person name="Shapiro H."/>
            <person name="Aerts A."/>
            <person name="Otillar R.P."/>
            <person name="Terry A.Y."/>
            <person name="Boore J.L."/>
            <person name="Simakov O."/>
            <person name="Marletaz F."/>
            <person name="Cho S.-J."/>
            <person name="Edsinger-Gonzales E."/>
            <person name="Havlak P."/>
            <person name="Kuo D.-H."/>
            <person name="Larsson T."/>
            <person name="Lv J."/>
            <person name="Arendt D."/>
            <person name="Savage R."/>
            <person name="Osoegawa K."/>
            <person name="de Jong P."/>
            <person name="Lindberg D.R."/>
            <person name="Seaver E.C."/>
            <person name="Weisblat D.A."/>
            <person name="Putnam N.H."/>
            <person name="Grigoriev I.V."/>
            <person name="Rokhsar D.S."/>
        </authorList>
    </citation>
    <scope>NUCLEOTIDE SEQUENCE</scope>
</reference>
<dbReference type="Proteomes" id="UP000015101">
    <property type="component" value="Unassembled WGS sequence"/>
</dbReference>
<dbReference type="EMBL" id="KB096743">
    <property type="protein sequence ID" value="ESO01587.1"/>
    <property type="molecule type" value="Genomic_DNA"/>
</dbReference>
<evidence type="ECO:0000313" key="3">
    <source>
        <dbReference type="EnsemblMetazoa" id="HelroP81553"/>
    </source>
</evidence>
<organism evidence="3 4">
    <name type="scientific">Helobdella robusta</name>
    <name type="common">Californian leech</name>
    <dbReference type="NCBI Taxonomy" id="6412"/>
    <lineage>
        <taxon>Eukaryota</taxon>
        <taxon>Metazoa</taxon>
        <taxon>Spiralia</taxon>
        <taxon>Lophotrochozoa</taxon>
        <taxon>Annelida</taxon>
        <taxon>Clitellata</taxon>
        <taxon>Hirudinea</taxon>
        <taxon>Rhynchobdellida</taxon>
        <taxon>Glossiphoniidae</taxon>
        <taxon>Helobdella</taxon>
    </lineage>
</organism>
<dbReference type="PANTHER" id="PTHR20933:SF4">
    <property type="entry name" value="F-BOX INVOLVED IN POLYQ PATHOGENESIS, ISOFORM A"/>
    <property type="match status" value="1"/>
</dbReference>
<reference evidence="3" key="3">
    <citation type="submission" date="2015-06" db="UniProtKB">
        <authorList>
            <consortium name="EnsemblMetazoa"/>
        </authorList>
    </citation>
    <scope>IDENTIFICATION</scope>
</reference>
<proteinExistence type="predicted"/>
<name>T1G4F8_HELRO</name>
<dbReference type="InterPro" id="IPR001810">
    <property type="entry name" value="F-box_dom"/>
</dbReference>
<dbReference type="KEGG" id="hro:HELRODRAFT_81553"/>
<feature type="domain" description="F-box" evidence="1">
    <location>
        <begin position="1"/>
        <end position="44"/>
    </location>
</feature>
<accession>T1G4F8</accession>
<dbReference type="STRING" id="6412.T1G4F8"/>
<dbReference type="Pfam" id="PF12937">
    <property type="entry name" value="F-box-like"/>
    <property type="match status" value="1"/>
</dbReference>
<dbReference type="RefSeq" id="XP_009020241.1">
    <property type="nucleotide sequence ID" value="XM_009021993.1"/>
</dbReference>
<dbReference type="PANTHER" id="PTHR20933">
    <property type="entry name" value="F-BOX ONLY PROTEIN 33"/>
    <property type="match status" value="1"/>
</dbReference>
<keyword evidence="4" id="KW-1185">Reference proteome</keyword>
<dbReference type="GeneID" id="20215956"/>
<dbReference type="SUPFAM" id="SSF52047">
    <property type="entry name" value="RNI-like"/>
    <property type="match status" value="1"/>
</dbReference>
<gene>
    <name evidence="3" type="primary">20215956</name>
    <name evidence="2" type="ORF">HELRODRAFT_81553</name>
</gene>
<dbReference type="InterPro" id="IPR032675">
    <property type="entry name" value="LRR_dom_sf"/>
</dbReference>
<dbReference type="FunCoup" id="T1G4F8">
    <property type="interactions" value="2"/>
</dbReference>
<dbReference type="EMBL" id="AMQM01004953">
    <property type="status" value="NOT_ANNOTATED_CDS"/>
    <property type="molecule type" value="Genomic_DNA"/>
</dbReference>
<dbReference type="CTD" id="20215956"/>